<dbReference type="Pfam" id="PF13180">
    <property type="entry name" value="PDZ_2"/>
    <property type="match status" value="1"/>
</dbReference>
<reference evidence="2 3" key="1">
    <citation type="submission" date="2023-08" db="EMBL/GenBank/DDBJ databases">
        <title>Alcaligenaceae gen. nov., a novel taxon isolated from the sludge of Yixing Pesticide Factory.</title>
        <authorList>
            <person name="Ruan L."/>
        </authorList>
    </citation>
    <scope>NUCLEOTIDE SEQUENCE [LARGE SCALE GENOMIC DNA]</scope>
    <source>
        <strain evidence="2 3">LG-2</strain>
    </source>
</reference>
<dbReference type="InterPro" id="IPR027268">
    <property type="entry name" value="Peptidase_M4/M1_CTD_sf"/>
</dbReference>
<dbReference type="SUPFAM" id="SSF55486">
    <property type="entry name" value="Metalloproteases ('zincins'), catalytic domain"/>
    <property type="match status" value="1"/>
</dbReference>
<dbReference type="SUPFAM" id="SSF50156">
    <property type="entry name" value="PDZ domain-like"/>
    <property type="match status" value="1"/>
</dbReference>
<organism evidence="2 3">
    <name type="scientific">Yanghanlia caeni</name>
    <dbReference type="NCBI Taxonomy" id="3064283"/>
    <lineage>
        <taxon>Bacteria</taxon>
        <taxon>Pseudomonadati</taxon>
        <taxon>Pseudomonadota</taxon>
        <taxon>Betaproteobacteria</taxon>
        <taxon>Burkholderiales</taxon>
        <taxon>Alcaligenaceae</taxon>
        <taxon>Yanghanlia</taxon>
    </lineage>
</organism>
<dbReference type="RefSeq" id="WP_347287457.1">
    <property type="nucleotide sequence ID" value="NZ_JAUZQE010000036.1"/>
</dbReference>
<evidence type="ECO:0000313" key="3">
    <source>
        <dbReference type="Proteomes" id="UP001232156"/>
    </source>
</evidence>
<evidence type="ECO:0000259" key="1">
    <source>
        <dbReference type="PROSITE" id="PS50106"/>
    </source>
</evidence>
<dbReference type="Gene3D" id="1.10.390.10">
    <property type="entry name" value="Neutral Protease Domain 2"/>
    <property type="match status" value="1"/>
</dbReference>
<accession>A0ABU1D8K6</accession>
<sequence length="599" mass="66371">MKTESILYALVPHDLGGHRLRVTLTISDPDPQGQALALPAWIPGSYLIRDFARQVETIEAHSDGEPVRVTKTGNHSWQCDPCAGPLVVQYVIYAWDLSVRSAHVDETHAFFNGTSVFLAVVGQETEPCHVLLQAPPGKNHWRVHTSLPEASGHPLEAPRHGFGMYRAPDYDALIDHPVEMGTPQVVTFEAFGAPHEMVFTGVIPNIDLERIAEDTRRICEAQIAFFEPETHAAPFLDSSERYVFMTLVTGDGYGGLEHRSSTALMCSRSDLPARGREPAGEGYENFLGLVSHEYFHTWNVKRIKPAAFAPYDLGRENHTQLLWVFEGFTSYYDDLFLLRAGVIDEPAYLRRLGKTISLVHRGPGRLKQSVAESSFDAWTRFYKQDENSPNALVSYYSKGSLVALGLDLAIRDATGQARSLDDVMRLMWQRYGRDFYRGRPEGVPEDAMPALIHEATGFDATDFLARHAYGREDVPLAQLLEPQGLALTWQAPAGDTGLDVRLRSTAGQCTIATVYEGSAAHEAGLSAGDVIVAVDGLRVLDEKSLTTLLSRHQPGNRVVVHVFRRDELRQFTVTLSEPGATECRLERTRDVAAGGRSHA</sequence>
<comment type="caution">
    <text evidence="2">The sequence shown here is derived from an EMBL/GenBank/DDBJ whole genome shotgun (WGS) entry which is preliminary data.</text>
</comment>
<dbReference type="Proteomes" id="UP001232156">
    <property type="component" value="Unassembled WGS sequence"/>
</dbReference>
<keyword evidence="3" id="KW-1185">Reference proteome</keyword>
<dbReference type="InterPro" id="IPR024191">
    <property type="entry name" value="Peptidase_M61"/>
</dbReference>
<dbReference type="Pfam" id="PF17899">
    <property type="entry name" value="Peptidase_M61_N"/>
    <property type="match status" value="1"/>
</dbReference>
<dbReference type="InterPro" id="IPR040756">
    <property type="entry name" value="Peptidase_M61_N"/>
</dbReference>
<proteinExistence type="predicted"/>
<dbReference type="Gene3D" id="2.30.42.10">
    <property type="match status" value="1"/>
</dbReference>
<dbReference type="Pfam" id="PF05299">
    <property type="entry name" value="Peptidase_M61"/>
    <property type="match status" value="1"/>
</dbReference>
<feature type="domain" description="PDZ" evidence="1">
    <location>
        <begin position="494"/>
        <end position="549"/>
    </location>
</feature>
<dbReference type="EMBL" id="JAUZQE010000036">
    <property type="protein sequence ID" value="MDR4126791.1"/>
    <property type="molecule type" value="Genomic_DNA"/>
</dbReference>
<dbReference type="PIRSF" id="PIRSF016493">
    <property type="entry name" value="Glycyl_aminpptds"/>
    <property type="match status" value="1"/>
</dbReference>
<protein>
    <submittedName>
        <fullName evidence="2">PDZ domain-containing protein</fullName>
    </submittedName>
</protein>
<dbReference type="InterPro" id="IPR001478">
    <property type="entry name" value="PDZ"/>
</dbReference>
<dbReference type="Gene3D" id="2.60.40.3650">
    <property type="match status" value="1"/>
</dbReference>
<evidence type="ECO:0000313" key="2">
    <source>
        <dbReference type="EMBL" id="MDR4126791.1"/>
    </source>
</evidence>
<dbReference type="InterPro" id="IPR007963">
    <property type="entry name" value="Peptidase_M61_catalytic"/>
</dbReference>
<dbReference type="InterPro" id="IPR036034">
    <property type="entry name" value="PDZ_sf"/>
</dbReference>
<gene>
    <name evidence="2" type="ORF">Q8947_12460</name>
</gene>
<dbReference type="PROSITE" id="PS50106">
    <property type="entry name" value="PDZ"/>
    <property type="match status" value="1"/>
</dbReference>
<name>A0ABU1D8K6_9BURK</name>
<dbReference type="SMART" id="SM00228">
    <property type="entry name" value="PDZ"/>
    <property type="match status" value="1"/>
</dbReference>